<dbReference type="HOGENOM" id="CLU_2975328_0_0_9"/>
<comment type="caution">
    <text evidence="1">The sequence shown here is derived from an EMBL/GenBank/DDBJ whole genome shotgun (WGS) entry which is preliminary data.</text>
</comment>
<proteinExistence type="predicted"/>
<organism evidence="1">
    <name type="scientific">Phascolarctobacterium succinatutens CAG:287</name>
    <dbReference type="NCBI Taxonomy" id="1263101"/>
    <lineage>
        <taxon>Bacteria</taxon>
        <taxon>Bacillati</taxon>
        <taxon>Bacillota</taxon>
        <taxon>Negativicutes</taxon>
        <taxon>Acidaminococcales</taxon>
        <taxon>Acidaminococcaceae</taxon>
        <taxon>Phascolarctobacterium</taxon>
    </lineage>
</organism>
<protein>
    <submittedName>
        <fullName evidence="1">Uncharacterized protein</fullName>
    </submittedName>
</protein>
<name>R6WGN7_9FIRM</name>
<gene>
    <name evidence="1" type="ORF">BN587_01936</name>
</gene>
<evidence type="ECO:0000313" key="1">
    <source>
        <dbReference type="EMBL" id="CDD10303.1"/>
    </source>
</evidence>
<sequence>MFIEMPKKCPITGGMATGIKIDCPGCAFYIDQEKQCRIISTDNNIKLLLALLQKQQQR</sequence>
<reference evidence="1" key="1">
    <citation type="submission" date="2012-11" db="EMBL/GenBank/DDBJ databases">
        <title>Dependencies among metagenomic species, viruses, plasmids and units of genetic variation.</title>
        <authorList>
            <person name="Nielsen H.B."/>
            <person name="Almeida M."/>
            <person name="Juncker A.S."/>
            <person name="Rasmussen S."/>
            <person name="Li J."/>
            <person name="Sunagawa S."/>
            <person name="Plichta D."/>
            <person name="Gautier L."/>
            <person name="Le Chatelier E."/>
            <person name="Peletier E."/>
            <person name="Bonde I."/>
            <person name="Nielsen T."/>
            <person name="Manichanh C."/>
            <person name="Arumugam M."/>
            <person name="Batto J."/>
            <person name="Santos M.B.Q.D."/>
            <person name="Blom N."/>
            <person name="Borruel N."/>
            <person name="Burgdorf K.S."/>
            <person name="Boumezbeur F."/>
            <person name="Casellas F."/>
            <person name="Dore J."/>
            <person name="Guarner F."/>
            <person name="Hansen T."/>
            <person name="Hildebrand F."/>
            <person name="Kaas R.S."/>
            <person name="Kennedy S."/>
            <person name="Kristiansen K."/>
            <person name="Kultima J.R."/>
            <person name="Leonard P."/>
            <person name="Levenez F."/>
            <person name="Lund O."/>
            <person name="Moumen B."/>
            <person name="Le Paslier D."/>
            <person name="Pons N."/>
            <person name="Pedersen O."/>
            <person name="Prifti E."/>
            <person name="Qin J."/>
            <person name="Raes J."/>
            <person name="Tap J."/>
            <person name="Tims S."/>
            <person name="Ussery D.W."/>
            <person name="Yamada T."/>
            <person name="MetaHit consortium"/>
            <person name="Renault P."/>
            <person name="Sicheritz-Ponten T."/>
            <person name="Bork P."/>
            <person name="Wang J."/>
            <person name="Brunak S."/>
            <person name="Ehrlich S.D."/>
        </authorList>
    </citation>
    <scope>NUCLEOTIDE SEQUENCE [LARGE SCALE GENOMIC DNA]</scope>
</reference>
<dbReference type="AlphaFoldDB" id="R6WGN7"/>
<dbReference type="Proteomes" id="UP000014937">
    <property type="component" value="Unassembled WGS sequence"/>
</dbReference>
<accession>R6WGN7</accession>
<dbReference type="EMBL" id="CBGL010000029">
    <property type="protein sequence ID" value="CDD10303.1"/>
    <property type="molecule type" value="Genomic_DNA"/>
</dbReference>